<feature type="compositionally biased region" description="Pro residues" evidence="1">
    <location>
        <begin position="31"/>
        <end position="44"/>
    </location>
</feature>
<proteinExistence type="predicted"/>
<evidence type="ECO:0000256" key="1">
    <source>
        <dbReference type="SAM" id="MobiDB-lite"/>
    </source>
</evidence>
<comment type="caution">
    <text evidence="2">The sequence shown here is derived from an EMBL/GenBank/DDBJ whole genome shotgun (WGS) entry which is preliminary data.</text>
</comment>
<dbReference type="EMBL" id="JAGSOV010000009">
    <property type="protein sequence ID" value="MCO1653921.1"/>
    <property type="molecule type" value="Genomic_DNA"/>
</dbReference>
<evidence type="ECO:0000313" key="2">
    <source>
        <dbReference type="EMBL" id="MCO1653921.1"/>
    </source>
</evidence>
<organism evidence="2 3">
    <name type="scientific">Pseudonocardia humida</name>
    <dbReference type="NCBI Taxonomy" id="2800819"/>
    <lineage>
        <taxon>Bacteria</taxon>
        <taxon>Bacillati</taxon>
        <taxon>Actinomycetota</taxon>
        <taxon>Actinomycetes</taxon>
        <taxon>Pseudonocardiales</taxon>
        <taxon>Pseudonocardiaceae</taxon>
        <taxon>Pseudonocardia</taxon>
    </lineage>
</organism>
<name>A0ABT0ZT62_9PSEU</name>
<sequence length="218" mass="22640">MSAVPTEFTADIPDGRDPPGDPASGRVRMPVPVPATVPVPPSAPPVAATDERRIVAVALSAEELLRPGSDLTRILRGFPSADLLVATDEPRLTPVRIPLPPPVHVDDLPPVELDQHAAAEQELELPTSVVIDDLDVPGLRVHRLALDLPLPGHAEDDLVAALSELIGFDPEPGVVCLAPAAGGGAAVAGRAAQRVARVYGLPLLRFGSRDLCGAVVTS</sequence>
<protein>
    <submittedName>
        <fullName evidence="2">Uncharacterized protein</fullName>
    </submittedName>
</protein>
<gene>
    <name evidence="2" type="ORF">KDL28_02510</name>
</gene>
<dbReference type="Proteomes" id="UP001165283">
    <property type="component" value="Unassembled WGS sequence"/>
</dbReference>
<reference evidence="2" key="1">
    <citation type="submission" date="2021-04" db="EMBL/GenBank/DDBJ databases">
        <title>Pseudonocardia sp. nov., isolated from sandy soil of mangrove forest.</title>
        <authorList>
            <person name="Zan Z."/>
            <person name="Huang R."/>
            <person name="Liu W."/>
        </authorList>
    </citation>
    <scope>NUCLEOTIDE SEQUENCE</scope>
    <source>
        <strain evidence="2">S2-4</strain>
    </source>
</reference>
<dbReference type="RefSeq" id="WP_252435540.1">
    <property type="nucleotide sequence ID" value="NZ_JAGSOV010000009.1"/>
</dbReference>
<keyword evidence="3" id="KW-1185">Reference proteome</keyword>
<accession>A0ABT0ZT62</accession>
<feature type="region of interest" description="Disordered" evidence="1">
    <location>
        <begin position="1"/>
        <end position="45"/>
    </location>
</feature>
<evidence type="ECO:0000313" key="3">
    <source>
        <dbReference type="Proteomes" id="UP001165283"/>
    </source>
</evidence>